<dbReference type="Proteomes" id="UP000678513">
    <property type="component" value="Chromosome"/>
</dbReference>
<evidence type="ECO:0000256" key="2">
    <source>
        <dbReference type="ARBA" id="ARBA00022723"/>
    </source>
</evidence>
<keyword evidence="5 15" id="KW-0378">Hydrolase</keyword>
<feature type="binding site" evidence="15">
    <location>
        <position position="943"/>
    </location>
    <ligand>
        <name>Mg(2+)</name>
        <dbReference type="ChEBI" id="CHEBI:18420"/>
    </ligand>
</feature>
<evidence type="ECO:0000256" key="12">
    <source>
        <dbReference type="ARBA" id="ARBA00023235"/>
    </source>
</evidence>
<evidence type="ECO:0000256" key="9">
    <source>
        <dbReference type="ARBA" id="ARBA00022842"/>
    </source>
</evidence>
<dbReference type="InterPro" id="IPR000212">
    <property type="entry name" value="DNA_helicase_UvrD/REP"/>
</dbReference>
<comment type="subunit">
    <text evidence="15">Heterotrimer of RecB, RecC and RecD. All subunits contribute to DNA-binding. Interacts with RecA.</text>
</comment>
<evidence type="ECO:0000256" key="13">
    <source>
        <dbReference type="ARBA" id="ARBA00034617"/>
    </source>
</evidence>
<keyword evidence="2 15" id="KW-0479">Metal-binding</keyword>
<dbReference type="EC" id="5.6.2.4" evidence="15"/>
<keyword evidence="20" id="KW-1185">Reference proteome</keyword>
<keyword evidence="8 15" id="KW-0067">ATP-binding</keyword>
<dbReference type="SUPFAM" id="SSF52540">
    <property type="entry name" value="P-loop containing nucleoside triphosphate hydrolases"/>
    <property type="match status" value="1"/>
</dbReference>
<dbReference type="EMBL" id="CP072384">
    <property type="protein sequence ID" value="QUC09263.1"/>
    <property type="molecule type" value="Genomic_DNA"/>
</dbReference>
<dbReference type="PROSITE" id="PS51217">
    <property type="entry name" value="UVRD_HELICASE_CTER"/>
    <property type="match status" value="1"/>
</dbReference>
<protein>
    <recommendedName>
        <fullName evidence="15">RecBCD enzyme subunit RecB</fullName>
        <ecNumber evidence="15">3.1.11.5</ecNumber>
        <ecNumber evidence="15">5.6.2.4</ecNumber>
    </recommendedName>
    <alternativeName>
        <fullName evidence="15">DNA 3'-5' helicase subunit RecB</fullName>
    </alternativeName>
    <alternativeName>
        <fullName evidence="15">Exonuclease V subunit RecB</fullName>
        <shortName evidence="15">ExoV subunit RecB</shortName>
    </alternativeName>
    <alternativeName>
        <fullName evidence="15">Helicase/nuclease RecBCD subunit RecB</fullName>
    </alternativeName>
</protein>
<evidence type="ECO:0000256" key="10">
    <source>
        <dbReference type="ARBA" id="ARBA00023125"/>
    </source>
</evidence>
<feature type="binding site" evidence="15">
    <location>
        <position position="929"/>
    </location>
    <ligand>
        <name>Mg(2+)</name>
        <dbReference type="ChEBI" id="CHEBI:18420"/>
    </ligand>
</feature>
<evidence type="ECO:0000256" key="7">
    <source>
        <dbReference type="ARBA" id="ARBA00022839"/>
    </source>
</evidence>
<accession>A0ABX7Y9L5</accession>
<dbReference type="PROSITE" id="PS51198">
    <property type="entry name" value="UVRD_HELICASE_ATP_BIND"/>
    <property type="match status" value="1"/>
</dbReference>
<feature type="region of interest" description="DNA-binding and helicase activity, interacts with RecC" evidence="15">
    <location>
        <begin position="1"/>
        <end position="727"/>
    </location>
</feature>
<evidence type="ECO:0000256" key="14">
    <source>
        <dbReference type="ARBA" id="ARBA00048988"/>
    </source>
</evidence>
<comment type="domain">
    <text evidence="15">The N-terminal DNA-binding domain is a ssDNA-dependent ATPase and has ATP-dependent 3'-5' helicase function. This domain interacts with RecC.</text>
</comment>
<keyword evidence="6 15" id="KW-0347">Helicase</keyword>
<evidence type="ECO:0000256" key="6">
    <source>
        <dbReference type="ARBA" id="ARBA00022806"/>
    </source>
</evidence>
<keyword evidence="10 15" id="KW-0238">DNA-binding</keyword>
<evidence type="ECO:0000256" key="1">
    <source>
        <dbReference type="ARBA" id="ARBA00022722"/>
    </source>
</evidence>
<dbReference type="EC" id="3.1.11.5" evidence="15"/>
<feature type="region of interest" description="Nuclease activity, interacts with RecD and RecA" evidence="15">
    <location>
        <begin position="750"/>
        <end position="1054"/>
    </location>
</feature>
<keyword evidence="9 15" id="KW-0460">Magnesium</keyword>
<evidence type="ECO:0000256" key="11">
    <source>
        <dbReference type="ARBA" id="ARBA00023204"/>
    </source>
</evidence>
<evidence type="ECO:0000256" key="16">
    <source>
        <dbReference type="PROSITE-ProRule" id="PRU00560"/>
    </source>
</evidence>
<keyword evidence="4 15" id="KW-0227">DNA damage</keyword>
<keyword evidence="12 15" id="KW-0413">Isomerase</keyword>
<dbReference type="InterPro" id="IPR027417">
    <property type="entry name" value="P-loop_NTPase"/>
</dbReference>
<feature type="domain" description="UvrD-like helicase ATP-binding" evidence="17">
    <location>
        <begin position="1"/>
        <end position="320"/>
    </location>
</feature>
<dbReference type="InterPro" id="IPR038726">
    <property type="entry name" value="PDDEXK_AddAB-type"/>
</dbReference>
<comment type="domain">
    <text evidence="15">The C-terminal domain has nuclease activity and interacts with RecD. It interacts with RecA, facilitating its loading onto ssDNA.</text>
</comment>
<dbReference type="PANTHER" id="PTHR11070">
    <property type="entry name" value="UVRD / RECB / PCRA DNA HELICASE FAMILY MEMBER"/>
    <property type="match status" value="1"/>
</dbReference>
<keyword evidence="1 15" id="KW-0540">Nuclease</keyword>
<comment type="catalytic activity">
    <reaction evidence="13 15">
        <text>Couples ATP hydrolysis with the unwinding of duplex DNA by translocating in the 3'-5' direction.</text>
        <dbReference type="EC" id="5.6.2.4"/>
    </reaction>
</comment>
<dbReference type="InterPro" id="IPR011604">
    <property type="entry name" value="PDDEXK-like_dom_sf"/>
</dbReference>
<dbReference type="RefSeq" id="WP_212326564.1">
    <property type="nucleotide sequence ID" value="NZ_AP024463.1"/>
</dbReference>
<reference evidence="19 20" key="1">
    <citation type="submission" date="2021-03" db="EMBL/GenBank/DDBJ databases">
        <title>Human Oral Microbial Genomes.</title>
        <authorList>
            <person name="Johnston C.D."/>
            <person name="Chen T."/>
            <person name="Dewhirst F.E."/>
        </authorList>
    </citation>
    <scope>NUCLEOTIDE SEQUENCE [LARGE SCALE GENOMIC DNA]</scope>
    <source>
        <strain evidence="19 20">DSMZ 100122</strain>
    </source>
</reference>
<dbReference type="InterPro" id="IPR014017">
    <property type="entry name" value="DNA_helicase_UvrD-like_C"/>
</dbReference>
<dbReference type="Pfam" id="PF13361">
    <property type="entry name" value="UvrD_C"/>
    <property type="match status" value="1"/>
</dbReference>
<evidence type="ECO:0000256" key="3">
    <source>
        <dbReference type="ARBA" id="ARBA00022741"/>
    </source>
</evidence>
<evidence type="ECO:0000313" key="20">
    <source>
        <dbReference type="Proteomes" id="UP000678513"/>
    </source>
</evidence>
<evidence type="ECO:0000259" key="18">
    <source>
        <dbReference type="PROSITE" id="PS51217"/>
    </source>
</evidence>
<dbReference type="InterPro" id="IPR011335">
    <property type="entry name" value="Restrct_endonuc-II-like"/>
</dbReference>
<dbReference type="Pfam" id="PF12705">
    <property type="entry name" value="PDDEXK_1"/>
    <property type="match status" value="1"/>
</dbReference>
<dbReference type="SUPFAM" id="SSF52980">
    <property type="entry name" value="Restriction endonuclease-like"/>
    <property type="match status" value="1"/>
</dbReference>
<evidence type="ECO:0000256" key="8">
    <source>
        <dbReference type="ARBA" id="ARBA00022840"/>
    </source>
</evidence>
<dbReference type="CDD" id="cd22352">
    <property type="entry name" value="RecB_C-like"/>
    <property type="match status" value="1"/>
</dbReference>
<keyword evidence="3 15" id="KW-0547">Nucleotide-binding</keyword>
<sequence length="1054" mass="113358">MIPFDITGPLPDGPMLLEASAGTGKTWTIAGLAVRHIAEAGVPIGQLLLITFSNAAAQELRGRVHSRIVSVAADLSSMLAGEATPADPVSQLLGTDRHARRYLQRLHAALDDFGTAAITTIHSFCQGQLESLGMLGDWDSADQVVADVSTLVRECATDEYLASYLNQPAPPLDARRALLVAATAAPSRLPLASPDQELLDFQARVRERFTRRRRELGLVSFDDLPGRLRELVGSSAAAEQVRTELRRRFPVVLVDEFQDTDPDQWDILRRTFVDADAMITLIGDPKQSIYGFRNADLGSYLEAAKVVRHRATLETNHRSEPGVVAGVAELFGNVSLGSGGIQVTPVRSIRSPEDGVLVLTDAPTARIWLRGHGPGATDNPDRAVAGDVVAHVRSLLAGARIRGKDGERRIGPQDIAVLTRTRDRGLALTADLHAAGLPATWHGPGSALDSPAVADWLAVLAAVAQPTRARILQAALGNLLGLPATDLLTERTETEASQRVHELARCFAAGGVVSLTSELLVGAAPHLAHLSDGERRLADLTQVGELLASSGATSLDSLQAWLSTQAARPAGELTTRLASDQAAVRVCTMHSAKGLEFPIVLLPQVSVTEVNLRGAFPYVDAAHRRVLHVGARPGYRDELALVARQQARAEELRLLYVGLTRARHLAIAWHVMDRRALGGPLTALLCRDRSVPQLNPDYARLPSAFGFDPELVHLSPVTATPWGSDLPVPEPEAPPGSLHTARFTRDIDQQWRRTSYSGLTAGLHEQALDEPEELDLALEADTGPVTASPMNDLPAGARFGTLVHEVLEQADWNHLEHLSQVTESRAPLFGLDTEQAQQLAEALKLVVTTPLGGLCEEALADLPVRDRLAELDFDLPLGDRGRASLVADLAHALSQHLPASDPLAAYPERLVRTEAAQATLKGFLTGSIDAVLKLPTGRFTVVDYKTNRLPTPPGQDLAAEHYSPPAMAEAMMQAHYPLQALLYCAALHRFLAWRLPGYCPEQHLGGVGYLFVRGMAGPRTPVVGGGRCGVFEWFPPATLVVEVSELLGGCHDET</sequence>
<dbReference type="HAMAP" id="MF_01485">
    <property type="entry name" value="RecB"/>
    <property type="match status" value="1"/>
</dbReference>
<feature type="domain" description="UvrD-like helicase C-terminal" evidence="18">
    <location>
        <begin position="325"/>
        <end position="594"/>
    </location>
</feature>
<comment type="similarity">
    <text evidence="15">Belongs to the helicase family. UvrD subfamily.</text>
</comment>
<dbReference type="Gene3D" id="3.40.50.300">
    <property type="entry name" value="P-loop containing nucleotide triphosphate hydrolases"/>
    <property type="match status" value="2"/>
</dbReference>
<feature type="binding site" evidence="15">
    <location>
        <position position="804"/>
    </location>
    <ligand>
        <name>Mg(2+)</name>
        <dbReference type="ChEBI" id="CHEBI:18420"/>
    </ligand>
</feature>
<name>A0ABX7Y9L5_9ACTN</name>
<evidence type="ECO:0000256" key="4">
    <source>
        <dbReference type="ARBA" id="ARBA00022763"/>
    </source>
</evidence>
<comment type="function">
    <text evidence="15">A helicase/nuclease that prepares dsDNA breaks (DSB) for recombinational DNA repair. Binds to DSBs and unwinds DNA via a highly rapid and processive ATP-dependent bidirectional helicase activity. Unwinds dsDNA until it encounters a Chi (crossover hotspot instigator) sequence from the 3' direction. Cuts ssDNA a few nucleotides 3' to the Chi site. The properties and activities of the enzyme are changed at Chi. The Chi-altered holoenzyme produces a long 3'-ssDNA overhang and facilitates RecA-binding to the ssDNA for homologous DNA recombination and repair. Holoenzyme degrades any linearized DNA that is unable to undergo homologous recombination. In the holoenzyme this subunit contributes ATPase, 3'-5' helicase, exonuclease activity and loads RecA onto ssDNA.</text>
</comment>
<proteinExistence type="inferred from homology"/>
<keyword evidence="7 15" id="KW-0269">Exonuclease</keyword>
<comment type="catalytic activity">
    <reaction evidence="15">
        <text>Exonucleolytic cleavage (in the presence of ATP) in either 5'- to 3'- or 3'- to 5'-direction to yield 5'-phosphooligonucleotides.</text>
        <dbReference type="EC" id="3.1.11.5"/>
    </reaction>
</comment>
<feature type="binding site" evidence="16">
    <location>
        <begin position="19"/>
        <end position="26"/>
    </location>
    <ligand>
        <name>ATP</name>
        <dbReference type="ChEBI" id="CHEBI:30616"/>
    </ligand>
</feature>
<dbReference type="Gene3D" id="1.10.486.10">
    <property type="entry name" value="PCRA, domain 4"/>
    <property type="match status" value="1"/>
</dbReference>
<evidence type="ECO:0000259" key="17">
    <source>
        <dbReference type="PROSITE" id="PS51198"/>
    </source>
</evidence>
<dbReference type="PANTHER" id="PTHR11070:SF23">
    <property type="entry name" value="RECBCD ENZYME SUBUNIT RECB"/>
    <property type="match status" value="1"/>
</dbReference>
<keyword evidence="11 15" id="KW-0234">DNA repair</keyword>
<evidence type="ECO:0000256" key="5">
    <source>
        <dbReference type="ARBA" id="ARBA00022801"/>
    </source>
</evidence>
<dbReference type="Pfam" id="PF00580">
    <property type="entry name" value="UvrD-helicase"/>
    <property type="match status" value="1"/>
</dbReference>
<evidence type="ECO:0000256" key="15">
    <source>
        <dbReference type="HAMAP-Rule" id="MF_01485"/>
    </source>
</evidence>
<evidence type="ECO:0000313" key="19">
    <source>
        <dbReference type="EMBL" id="QUC09263.1"/>
    </source>
</evidence>
<dbReference type="InterPro" id="IPR004586">
    <property type="entry name" value="RecB"/>
</dbReference>
<gene>
    <name evidence="15" type="primary">recB</name>
    <name evidence="19" type="ORF">J5A65_05985</name>
</gene>
<feature type="active site" description="For nuclease activity" evidence="15">
    <location>
        <position position="943"/>
    </location>
</feature>
<comment type="miscellaneous">
    <text evidence="15">In the RecBCD complex, RecB has a slow 3'-5' helicase, an exonuclease activity and loads RecA onto ssDNA, RecD has a fast 5'-3' helicase activity, while RecC stimulates the ATPase and processivity of the RecB helicase and contributes to recognition of the Chi site.</text>
</comment>
<comment type="catalytic activity">
    <reaction evidence="14 15">
        <text>ATP + H2O = ADP + phosphate + H(+)</text>
        <dbReference type="Rhea" id="RHEA:13065"/>
        <dbReference type="ChEBI" id="CHEBI:15377"/>
        <dbReference type="ChEBI" id="CHEBI:15378"/>
        <dbReference type="ChEBI" id="CHEBI:30616"/>
        <dbReference type="ChEBI" id="CHEBI:43474"/>
        <dbReference type="ChEBI" id="CHEBI:456216"/>
        <dbReference type="EC" id="5.6.2.4"/>
    </reaction>
</comment>
<comment type="cofactor">
    <cofactor evidence="15">
        <name>Mg(2+)</name>
        <dbReference type="ChEBI" id="CHEBI:18420"/>
    </cofactor>
    <text evidence="15">Binds 1 Mg(2+) ion per subunit.</text>
</comment>
<dbReference type="Gene3D" id="3.90.320.10">
    <property type="match status" value="1"/>
</dbReference>
<dbReference type="CDD" id="cd17932">
    <property type="entry name" value="DEXQc_UvrD"/>
    <property type="match status" value="1"/>
</dbReference>
<dbReference type="InterPro" id="IPR014016">
    <property type="entry name" value="UvrD-like_ATP-bd"/>
</dbReference>
<organism evidence="19 20">
    <name type="scientific">Arachnia rubra</name>
    <dbReference type="NCBI Taxonomy" id="1547448"/>
    <lineage>
        <taxon>Bacteria</taxon>
        <taxon>Bacillati</taxon>
        <taxon>Actinomycetota</taxon>
        <taxon>Actinomycetes</taxon>
        <taxon>Propionibacteriales</taxon>
        <taxon>Propionibacteriaceae</taxon>
        <taxon>Arachnia</taxon>
    </lineage>
</organism>